<evidence type="ECO:0000256" key="1">
    <source>
        <dbReference type="SAM" id="Phobius"/>
    </source>
</evidence>
<keyword evidence="1" id="KW-1133">Transmembrane helix</keyword>
<name>G0U014_TRYVY</name>
<dbReference type="AlphaFoldDB" id="G0U014"/>
<keyword evidence="1" id="KW-0472">Membrane</keyword>
<evidence type="ECO:0008006" key="3">
    <source>
        <dbReference type="Google" id="ProtNLM"/>
    </source>
</evidence>
<feature type="transmembrane region" description="Helical" evidence="1">
    <location>
        <begin position="58"/>
        <end position="79"/>
    </location>
</feature>
<gene>
    <name evidence="2" type="ORF">TVY486_0800180</name>
</gene>
<organism evidence="2">
    <name type="scientific">Trypanosoma vivax (strain Y486)</name>
    <dbReference type="NCBI Taxonomy" id="1055687"/>
    <lineage>
        <taxon>Eukaryota</taxon>
        <taxon>Discoba</taxon>
        <taxon>Euglenozoa</taxon>
        <taxon>Kinetoplastea</taxon>
        <taxon>Metakinetoplastina</taxon>
        <taxon>Trypanosomatida</taxon>
        <taxon>Trypanosomatidae</taxon>
        <taxon>Trypanosoma</taxon>
        <taxon>Duttonella</taxon>
    </lineage>
</organism>
<accession>G0U014</accession>
<protein>
    <recommendedName>
        <fullName evidence="3">Transmembrane protein</fullName>
    </recommendedName>
</protein>
<evidence type="ECO:0000313" key="2">
    <source>
        <dbReference type="EMBL" id="CCC49411.1"/>
    </source>
</evidence>
<sequence>MRCICSGQPRLADVYEDFLSVLTPNGSLYTSRFYTFPNLRISSISFLPFFLAFPSPRFVALFFVCVSSFFSFSFPSFLFNIRLYSPCSLKLCSFLKSKTIEVKTSCWYYCLLSFTSLAVIDARARRGCSQREKKKKKKKKKRRK</sequence>
<reference evidence="2" key="1">
    <citation type="journal article" date="2012" name="Proc. Natl. Acad. Sci. U.S.A.">
        <title>Antigenic diversity is generated by distinct evolutionary mechanisms in African trypanosome species.</title>
        <authorList>
            <person name="Jackson A.P."/>
            <person name="Berry A."/>
            <person name="Aslett M."/>
            <person name="Allison H.C."/>
            <person name="Burton P."/>
            <person name="Vavrova-Anderson J."/>
            <person name="Brown R."/>
            <person name="Browne H."/>
            <person name="Corton N."/>
            <person name="Hauser H."/>
            <person name="Gamble J."/>
            <person name="Gilderthorp R."/>
            <person name="Marcello L."/>
            <person name="McQuillan J."/>
            <person name="Otto T.D."/>
            <person name="Quail M.A."/>
            <person name="Sanders M.J."/>
            <person name="van Tonder A."/>
            <person name="Ginger M.L."/>
            <person name="Field M.C."/>
            <person name="Barry J.D."/>
            <person name="Hertz-Fowler C."/>
            <person name="Berriman M."/>
        </authorList>
    </citation>
    <scope>NUCLEOTIDE SEQUENCE</scope>
    <source>
        <strain evidence="2">Y486</strain>
    </source>
</reference>
<keyword evidence="1" id="KW-0812">Transmembrane</keyword>
<feature type="transmembrane region" description="Helical" evidence="1">
    <location>
        <begin position="33"/>
        <end position="51"/>
    </location>
</feature>
<proteinExistence type="predicted"/>
<dbReference type="EMBL" id="HE573024">
    <property type="protein sequence ID" value="CCC49411.1"/>
    <property type="molecule type" value="Genomic_DNA"/>
</dbReference>